<dbReference type="EMBL" id="CAICTM010001931">
    <property type="protein sequence ID" value="CAB9527049.1"/>
    <property type="molecule type" value="Genomic_DNA"/>
</dbReference>
<gene>
    <name evidence="2" type="ORF">SEMRO_1933_G306230.1</name>
</gene>
<organism evidence="2 3">
    <name type="scientific">Seminavis robusta</name>
    <dbReference type="NCBI Taxonomy" id="568900"/>
    <lineage>
        <taxon>Eukaryota</taxon>
        <taxon>Sar</taxon>
        <taxon>Stramenopiles</taxon>
        <taxon>Ochrophyta</taxon>
        <taxon>Bacillariophyta</taxon>
        <taxon>Bacillariophyceae</taxon>
        <taxon>Bacillariophycidae</taxon>
        <taxon>Naviculales</taxon>
        <taxon>Naviculaceae</taxon>
        <taxon>Seminavis</taxon>
    </lineage>
</organism>
<comment type="caution">
    <text evidence="2">The sequence shown here is derived from an EMBL/GenBank/DDBJ whole genome shotgun (WGS) entry which is preliminary data.</text>
</comment>
<feature type="region of interest" description="Disordered" evidence="1">
    <location>
        <begin position="139"/>
        <end position="180"/>
    </location>
</feature>
<feature type="compositionally biased region" description="Polar residues" evidence="1">
    <location>
        <begin position="147"/>
        <end position="158"/>
    </location>
</feature>
<sequence>MDAYSDISEITGSTAQDELDYLKSTFGLDTHTALLLKRAMHLQEKGQLKQAQRYYAAVLDKASNCKFAADNARIVSELLADQEQDTLYAEPIFENAPTPVERASIQVVGSPETVLEESDDDTPRLANVSEDLSLMSLLDSSRGGNGTSVRNMQSSNFDDASENGEDVQQTTTTASAPEINTHSQFDDAVEDDADDYESLCELVALAYSLHM</sequence>
<proteinExistence type="predicted"/>
<evidence type="ECO:0000313" key="2">
    <source>
        <dbReference type="EMBL" id="CAB9527049.1"/>
    </source>
</evidence>
<dbReference type="Proteomes" id="UP001153069">
    <property type="component" value="Unassembled WGS sequence"/>
</dbReference>
<feature type="compositionally biased region" description="Polar residues" evidence="1">
    <location>
        <begin position="166"/>
        <end position="180"/>
    </location>
</feature>
<dbReference type="AlphaFoldDB" id="A0A9N8EW29"/>
<name>A0A9N8EW29_9STRA</name>
<evidence type="ECO:0000256" key="1">
    <source>
        <dbReference type="SAM" id="MobiDB-lite"/>
    </source>
</evidence>
<protein>
    <submittedName>
        <fullName evidence="2">Uncharacterized protein</fullName>
    </submittedName>
</protein>
<evidence type="ECO:0000313" key="3">
    <source>
        <dbReference type="Proteomes" id="UP001153069"/>
    </source>
</evidence>
<accession>A0A9N8EW29</accession>
<reference evidence="2" key="1">
    <citation type="submission" date="2020-06" db="EMBL/GenBank/DDBJ databases">
        <authorList>
            <consortium name="Plant Systems Biology data submission"/>
        </authorList>
    </citation>
    <scope>NUCLEOTIDE SEQUENCE</scope>
    <source>
        <strain evidence="2">D6</strain>
    </source>
</reference>
<keyword evidence="3" id="KW-1185">Reference proteome</keyword>